<dbReference type="AlphaFoldDB" id="A0A699VRS5"/>
<name>A0A699VRS5_TANCI</name>
<gene>
    <name evidence="2" type="ORF">Tci_909062</name>
</gene>
<protein>
    <submittedName>
        <fullName evidence="2">Uncharacterized protein</fullName>
    </submittedName>
</protein>
<dbReference type="EMBL" id="BKCJ011480648">
    <property type="protein sequence ID" value="GFD37093.1"/>
    <property type="molecule type" value="Genomic_DNA"/>
</dbReference>
<evidence type="ECO:0000313" key="2">
    <source>
        <dbReference type="EMBL" id="GFD37093.1"/>
    </source>
</evidence>
<organism evidence="2">
    <name type="scientific">Tanacetum cinerariifolium</name>
    <name type="common">Dalmatian daisy</name>
    <name type="synonym">Chrysanthemum cinerariifolium</name>
    <dbReference type="NCBI Taxonomy" id="118510"/>
    <lineage>
        <taxon>Eukaryota</taxon>
        <taxon>Viridiplantae</taxon>
        <taxon>Streptophyta</taxon>
        <taxon>Embryophyta</taxon>
        <taxon>Tracheophyta</taxon>
        <taxon>Spermatophyta</taxon>
        <taxon>Magnoliopsida</taxon>
        <taxon>eudicotyledons</taxon>
        <taxon>Gunneridae</taxon>
        <taxon>Pentapetalae</taxon>
        <taxon>asterids</taxon>
        <taxon>campanulids</taxon>
        <taxon>Asterales</taxon>
        <taxon>Asteraceae</taxon>
        <taxon>Asteroideae</taxon>
        <taxon>Anthemideae</taxon>
        <taxon>Anthemidinae</taxon>
        <taxon>Tanacetum</taxon>
    </lineage>
</organism>
<feature type="compositionally biased region" description="Low complexity" evidence="1">
    <location>
        <begin position="49"/>
        <end position="58"/>
    </location>
</feature>
<proteinExistence type="predicted"/>
<feature type="region of interest" description="Disordered" evidence="1">
    <location>
        <begin position="49"/>
        <end position="93"/>
    </location>
</feature>
<feature type="non-terminal residue" evidence="2">
    <location>
        <position position="1"/>
    </location>
</feature>
<sequence length="131" mass="14431">DVECDEPYDEPLAITTTTAFNVDHENGYDSDVDEDPHAAAAFMANLTSAEGTSGTSSEVINEVHTYDHDLDANNAPDDNNDPDDNCRPYGESSHWQYNFPLPVESVPTARRMEIPLPAVCTAMMKKLPVKE</sequence>
<feature type="non-terminal residue" evidence="2">
    <location>
        <position position="131"/>
    </location>
</feature>
<comment type="caution">
    <text evidence="2">The sequence shown here is derived from an EMBL/GenBank/DDBJ whole genome shotgun (WGS) entry which is preliminary data.</text>
</comment>
<accession>A0A699VRS5</accession>
<evidence type="ECO:0000256" key="1">
    <source>
        <dbReference type="SAM" id="MobiDB-lite"/>
    </source>
</evidence>
<reference evidence="2" key="1">
    <citation type="journal article" date="2019" name="Sci. Rep.">
        <title>Draft genome of Tanacetum cinerariifolium, the natural source of mosquito coil.</title>
        <authorList>
            <person name="Yamashiro T."/>
            <person name="Shiraishi A."/>
            <person name="Satake H."/>
            <person name="Nakayama K."/>
        </authorList>
    </citation>
    <scope>NUCLEOTIDE SEQUENCE</scope>
</reference>